<sequence>MHMLTTTVTTNMLKDSTFDQFSDPLLIPREGMRKPMHMHIKVVPVSFDS</sequence>
<name>A0AAP0DXL7_9MAGN</name>
<evidence type="ECO:0000313" key="1">
    <source>
        <dbReference type="EMBL" id="KAK9081305.1"/>
    </source>
</evidence>
<organism evidence="1 2">
    <name type="scientific">Stephania yunnanensis</name>
    <dbReference type="NCBI Taxonomy" id="152371"/>
    <lineage>
        <taxon>Eukaryota</taxon>
        <taxon>Viridiplantae</taxon>
        <taxon>Streptophyta</taxon>
        <taxon>Embryophyta</taxon>
        <taxon>Tracheophyta</taxon>
        <taxon>Spermatophyta</taxon>
        <taxon>Magnoliopsida</taxon>
        <taxon>Ranunculales</taxon>
        <taxon>Menispermaceae</taxon>
        <taxon>Menispermoideae</taxon>
        <taxon>Cissampelideae</taxon>
        <taxon>Stephania</taxon>
    </lineage>
</organism>
<proteinExistence type="predicted"/>
<gene>
    <name evidence="1" type="ORF">Syun_030668</name>
</gene>
<keyword evidence="2" id="KW-1185">Reference proteome</keyword>
<protein>
    <submittedName>
        <fullName evidence="1">Uncharacterized protein</fullName>
    </submittedName>
</protein>
<dbReference type="AlphaFoldDB" id="A0AAP0DXL7"/>
<comment type="caution">
    <text evidence="1">The sequence shown here is derived from an EMBL/GenBank/DDBJ whole genome shotgun (WGS) entry which is preliminary data.</text>
</comment>
<accession>A0AAP0DXL7</accession>
<evidence type="ECO:0000313" key="2">
    <source>
        <dbReference type="Proteomes" id="UP001420932"/>
    </source>
</evidence>
<dbReference type="Proteomes" id="UP001420932">
    <property type="component" value="Unassembled WGS sequence"/>
</dbReference>
<dbReference type="EMBL" id="JBBNAF010000056">
    <property type="protein sequence ID" value="KAK9081305.1"/>
    <property type="molecule type" value="Genomic_DNA"/>
</dbReference>
<reference evidence="1 2" key="1">
    <citation type="submission" date="2024-01" db="EMBL/GenBank/DDBJ databases">
        <title>Genome assemblies of Stephania.</title>
        <authorList>
            <person name="Yang L."/>
        </authorList>
    </citation>
    <scope>NUCLEOTIDE SEQUENCE [LARGE SCALE GENOMIC DNA]</scope>
    <source>
        <strain evidence="1">YNDBR</strain>
        <tissue evidence="1">Leaf</tissue>
    </source>
</reference>